<organism evidence="2">
    <name type="scientific">Thiolapillus brandeum</name>
    <dbReference type="NCBI Taxonomy" id="1076588"/>
    <lineage>
        <taxon>Bacteria</taxon>
        <taxon>Pseudomonadati</taxon>
        <taxon>Pseudomonadota</taxon>
        <taxon>Gammaproteobacteria</taxon>
        <taxon>Chromatiales</taxon>
        <taxon>Sedimenticolaceae</taxon>
        <taxon>Thiolapillus</taxon>
    </lineage>
</organism>
<protein>
    <submittedName>
        <fullName evidence="2">DUF4197 domain-containing protein</fullName>
    </submittedName>
</protein>
<proteinExistence type="predicted"/>
<feature type="chain" id="PRO_5028167087" evidence="1">
    <location>
        <begin position="23"/>
        <end position="255"/>
    </location>
</feature>
<evidence type="ECO:0000256" key="1">
    <source>
        <dbReference type="SAM" id="SignalP"/>
    </source>
</evidence>
<dbReference type="InterPro" id="IPR025245">
    <property type="entry name" value="DUF4197"/>
</dbReference>
<accession>A0A7C5IZ64</accession>
<keyword evidence="1" id="KW-0732">Signal</keyword>
<comment type="caution">
    <text evidence="2">The sequence shown here is derived from an EMBL/GenBank/DDBJ whole genome shotgun (WGS) entry which is preliminary data.</text>
</comment>
<name>A0A7C5IZ64_9GAMM</name>
<dbReference type="Pfam" id="PF13852">
    <property type="entry name" value="DUF4197"/>
    <property type="match status" value="1"/>
</dbReference>
<reference evidence="2" key="1">
    <citation type="journal article" date="2020" name="mSystems">
        <title>Genome- and Community-Level Interaction Insights into Carbon Utilization and Element Cycling Functions of Hydrothermarchaeota in Hydrothermal Sediment.</title>
        <authorList>
            <person name="Zhou Z."/>
            <person name="Liu Y."/>
            <person name="Xu W."/>
            <person name="Pan J."/>
            <person name="Luo Z.H."/>
            <person name="Li M."/>
        </authorList>
    </citation>
    <scope>NUCLEOTIDE SEQUENCE [LARGE SCALE GENOMIC DNA]</scope>
    <source>
        <strain evidence="2">HyVt-535</strain>
    </source>
</reference>
<feature type="signal peptide" evidence="1">
    <location>
        <begin position="1"/>
        <end position="22"/>
    </location>
</feature>
<dbReference type="Proteomes" id="UP000886100">
    <property type="component" value="Unassembled WGS sequence"/>
</dbReference>
<dbReference type="AlphaFoldDB" id="A0A7C5IZ64"/>
<sequence>MKAIPFAATLAAALALATTTLAGWGDLLKQGVDPFLDGSPPKRGAIEAGANALSEREIGAGLKEALAVGAARAIDYLGRPGGFLDEPKVRIPLPGSLDPIAQGLRMAGQGEWVDEFETTMNRAAEAAMPQTLEIVKQTIASMTLDDARRILDGGDDAATRYLREKAGPQLARAIRPIVARTTDQVGATAAYKQLVKQAGGSMLGGFLGGGSLDLDQYVTDKALDGLFLVLAEEEKKIRQNPAARTTELLKQVFGG</sequence>
<dbReference type="EMBL" id="DROM01000270">
    <property type="protein sequence ID" value="HHH13457.1"/>
    <property type="molecule type" value="Genomic_DNA"/>
</dbReference>
<evidence type="ECO:0000313" key="2">
    <source>
        <dbReference type="EMBL" id="HHH13457.1"/>
    </source>
</evidence>
<gene>
    <name evidence="2" type="ORF">ENJ98_04410</name>
</gene>